<dbReference type="InterPro" id="IPR036034">
    <property type="entry name" value="PDZ_sf"/>
</dbReference>
<comment type="caution">
    <text evidence="8">The sequence shown here is derived from an EMBL/GenBank/DDBJ whole genome shotgun (WGS) entry which is preliminary data.</text>
</comment>
<evidence type="ECO:0000256" key="3">
    <source>
        <dbReference type="ARBA" id="ARBA00022801"/>
    </source>
</evidence>
<keyword evidence="4 5" id="KW-0720">Serine protease</keyword>
<organism evidence="8 9">
    <name type="scientific">Lacibacter luteus</name>
    <dbReference type="NCBI Taxonomy" id="2508719"/>
    <lineage>
        <taxon>Bacteria</taxon>
        <taxon>Pseudomonadati</taxon>
        <taxon>Bacteroidota</taxon>
        <taxon>Chitinophagia</taxon>
        <taxon>Chitinophagales</taxon>
        <taxon>Chitinophagaceae</taxon>
        <taxon>Lacibacter</taxon>
    </lineage>
</organism>
<dbReference type="Pfam" id="PF03572">
    <property type="entry name" value="Peptidase_S41"/>
    <property type="match status" value="1"/>
</dbReference>
<dbReference type="SMART" id="SM00245">
    <property type="entry name" value="TSPc"/>
    <property type="match status" value="1"/>
</dbReference>
<dbReference type="PANTHER" id="PTHR32060">
    <property type="entry name" value="TAIL-SPECIFIC PROTEASE"/>
    <property type="match status" value="1"/>
</dbReference>
<evidence type="ECO:0000313" key="9">
    <source>
        <dbReference type="Proteomes" id="UP000290204"/>
    </source>
</evidence>
<dbReference type="Gene3D" id="3.30.750.44">
    <property type="match status" value="1"/>
</dbReference>
<keyword evidence="2 5" id="KW-0645">Protease</keyword>
<feature type="transmembrane region" description="Helical" evidence="6">
    <location>
        <begin position="6"/>
        <end position="26"/>
    </location>
</feature>
<name>A0A4Q1CKR7_9BACT</name>
<dbReference type="GO" id="GO:0030288">
    <property type="term" value="C:outer membrane-bounded periplasmic space"/>
    <property type="evidence" value="ECO:0007669"/>
    <property type="project" value="TreeGrafter"/>
</dbReference>
<dbReference type="InterPro" id="IPR004447">
    <property type="entry name" value="Peptidase_S41A"/>
</dbReference>
<sequence>MNQKKVQVWLPVVLSVTLVLGMFFGYKLRDNMGSYAPSFFHRTKKNPVQEILTLIQQKYVDTVNVDSLGEFAIQDLLSQLDPHSTYIPPVELDMVNEKMQGNFQGVGIEFGMLNDTLNILYVMPDGPSEVAGVKVGDQIITANDSTISGKKRKSDEIRRIFRGPKGSEVKGVLIRDGKKVNYTIVRNIIPIKSVDAAYMIEPTVAYIRLNKFSSTTYEEFMENLERLQKEGMQKLILDLRGNGGGMLDDAVQIADEFLDGNKEIVYTEGKSYPKQIYSARRPGLFEKGKLVLLIDENSASASEVLAGALQDWDRATIIGRRSFGKGLVQEQFSLSDGSAVRLTVSRYFTPIGRSIQKPYSRADREKYEAEVQNRFTNGEVFHGDSSAHNGKAFKTKGGRVVYGGGGISPDVYVAIDTSAVLPRNKRPKIRGFVSDAAYLYFIKNKKQISAFKSASQLQQHLAANADALSFLTTNLAKDSVNLSAFTAPQQKNLTENFISMISWYVWYNEGYARVKNSSDPIVLKALQEIKK</sequence>
<dbReference type="NCBIfam" id="TIGR00225">
    <property type="entry name" value="prc"/>
    <property type="match status" value="1"/>
</dbReference>
<keyword evidence="6" id="KW-0472">Membrane</keyword>
<keyword evidence="9" id="KW-1185">Reference proteome</keyword>
<dbReference type="Pfam" id="PF13180">
    <property type="entry name" value="PDZ_2"/>
    <property type="match status" value="1"/>
</dbReference>
<proteinExistence type="inferred from homology"/>
<evidence type="ECO:0000256" key="4">
    <source>
        <dbReference type="ARBA" id="ARBA00022825"/>
    </source>
</evidence>
<dbReference type="EMBL" id="SDHW01000001">
    <property type="protein sequence ID" value="RXK61510.1"/>
    <property type="molecule type" value="Genomic_DNA"/>
</dbReference>
<dbReference type="Gene3D" id="3.90.226.10">
    <property type="entry name" value="2-enoyl-CoA Hydratase, Chain A, domain 1"/>
    <property type="match status" value="1"/>
</dbReference>
<evidence type="ECO:0000256" key="6">
    <source>
        <dbReference type="SAM" id="Phobius"/>
    </source>
</evidence>
<evidence type="ECO:0000256" key="5">
    <source>
        <dbReference type="RuleBase" id="RU004404"/>
    </source>
</evidence>
<dbReference type="SUPFAM" id="SSF52096">
    <property type="entry name" value="ClpP/crotonase"/>
    <property type="match status" value="1"/>
</dbReference>
<evidence type="ECO:0000313" key="8">
    <source>
        <dbReference type="EMBL" id="RXK61510.1"/>
    </source>
</evidence>
<keyword evidence="6" id="KW-0812">Transmembrane</keyword>
<dbReference type="AlphaFoldDB" id="A0A4Q1CKR7"/>
<dbReference type="CDD" id="cd07560">
    <property type="entry name" value="Peptidase_S41_CPP"/>
    <property type="match status" value="1"/>
</dbReference>
<reference evidence="8 9" key="1">
    <citation type="submission" date="2019-01" db="EMBL/GenBank/DDBJ databases">
        <title>Lacibacter sp. strain TTM-7.</title>
        <authorList>
            <person name="Chen W.-M."/>
        </authorList>
    </citation>
    <scope>NUCLEOTIDE SEQUENCE [LARGE SCALE GENOMIC DNA]</scope>
    <source>
        <strain evidence="8 9">TTM-7</strain>
    </source>
</reference>
<dbReference type="InterPro" id="IPR029045">
    <property type="entry name" value="ClpP/crotonase-like_dom_sf"/>
</dbReference>
<dbReference type="PROSITE" id="PS50106">
    <property type="entry name" value="PDZ"/>
    <property type="match status" value="1"/>
</dbReference>
<accession>A0A4Q1CKR7</accession>
<dbReference type="InterPro" id="IPR001478">
    <property type="entry name" value="PDZ"/>
</dbReference>
<evidence type="ECO:0000256" key="1">
    <source>
        <dbReference type="ARBA" id="ARBA00009179"/>
    </source>
</evidence>
<dbReference type="InterPro" id="IPR005151">
    <property type="entry name" value="Tail-specific_protease"/>
</dbReference>
<evidence type="ECO:0000256" key="2">
    <source>
        <dbReference type="ARBA" id="ARBA00022670"/>
    </source>
</evidence>
<feature type="domain" description="PDZ" evidence="7">
    <location>
        <begin position="89"/>
        <end position="149"/>
    </location>
</feature>
<comment type="similarity">
    <text evidence="1 5">Belongs to the peptidase S41A family.</text>
</comment>
<keyword evidence="3 5" id="KW-0378">Hydrolase</keyword>
<dbReference type="PANTHER" id="PTHR32060:SF30">
    <property type="entry name" value="CARBOXY-TERMINAL PROCESSING PROTEASE CTPA"/>
    <property type="match status" value="1"/>
</dbReference>
<dbReference type="Gene3D" id="2.30.42.10">
    <property type="match status" value="1"/>
</dbReference>
<gene>
    <name evidence="8" type="ORF">ESA94_00375</name>
</gene>
<evidence type="ECO:0000259" key="7">
    <source>
        <dbReference type="PROSITE" id="PS50106"/>
    </source>
</evidence>
<dbReference type="GO" id="GO:0004175">
    <property type="term" value="F:endopeptidase activity"/>
    <property type="evidence" value="ECO:0007669"/>
    <property type="project" value="TreeGrafter"/>
</dbReference>
<keyword evidence="6" id="KW-1133">Transmembrane helix</keyword>
<dbReference type="GO" id="GO:0007165">
    <property type="term" value="P:signal transduction"/>
    <property type="evidence" value="ECO:0007669"/>
    <property type="project" value="TreeGrafter"/>
</dbReference>
<dbReference type="Proteomes" id="UP000290204">
    <property type="component" value="Unassembled WGS sequence"/>
</dbReference>
<dbReference type="GO" id="GO:0008236">
    <property type="term" value="F:serine-type peptidase activity"/>
    <property type="evidence" value="ECO:0007669"/>
    <property type="project" value="UniProtKB-KW"/>
</dbReference>
<dbReference type="GO" id="GO:0006508">
    <property type="term" value="P:proteolysis"/>
    <property type="evidence" value="ECO:0007669"/>
    <property type="project" value="UniProtKB-KW"/>
</dbReference>
<dbReference type="SUPFAM" id="SSF50156">
    <property type="entry name" value="PDZ domain-like"/>
    <property type="match status" value="1"/>
</dbReference>
<protein>
    <submittedName>
        <fullName evidence="8">S41 family peptidase</fullName>
    </submittedName>
</protein>
<dbReference type="OrthoDB" id="9812068at2"/>